<reference evidence="1" key="1">
    <citation type="submission" date="2018-06" db="EMBL/GenBank/DDBJ databases">
        <authorList>
            <consortium name="Pathogen Informatics"/>
            <person name="Doyle S."/>
        </authorList>
    </citation>
    <scope>NUCLEOTIDE SEQUENCE [LARGE SCALE GENOMIC DNA]</scope>
    <source>
        <strain evidence="1">NCTC11063</strain>
    </source>
</reference>
<dbReference type="AlphaFoldDB" id="A0A380L6E2"/>
<evidence type="ECO:0000313" key="2">
    <source>
        <dbReference type="Proteomes" id="UP000255236"/>
    </source>
</evidence>
<organism evidence="1 2">
    <name type="scientific">Streptococcus milleri</name>
    <dbReference type="NCBI Taxonomy" id="33040"/>
    <lineage>
        <taxon>Bacteria</taxon>
        <taxon>Bacillati</taxon>
        <taxon>Bacillota</taxon>
        <taxon>Bacilli</taxon>
        <taxon>Lactobacillales</taxon>
        <taxon>Streptococcaceae</taxon>
        <taxon>Streptococcus</taxon>
    </lineage>
</organism>
<keyword evidence="2" id="KW-1185">Reference proteome</keyword>
<comment type="caution">
    <text evidence="1">The sequence shown here is derived from an EMBL/GenBank/DDBJ whole genome shotgun (WGS) entry which is preliminary data.</text>
</comment>
<evidence type="ECO:0000313" key="1">
    <source>
        <dbReference type="EMBL" id="SUN81095.1"/>
    </source>
</evidence>
<accession>A0A380L6E2</accession>
<dbReference type="Proteomes" id="UP000255236">
    <property type="component" value="Unassembled WGS sequence"/>
</dbReference>
<gene>
    <name evidence="1" type="ORF">NCTC11063_01841</name>
</gene>
<dbReference type="RefSeq" id="WP_000852727.1">
    <property type="nucleotide sequence ID" value="NZ_UHFT01000001.1"/>
</dbReference>
<protein>
    <submittedName>
        <fullName evidence="1">Uncharacterized protein</fullName>
    </submittedName>
</protein>
<proteinExistence type="predicted"/>
<sequence length="155" mass="17631">MAEVTTIVYRLGSQYDEKMSAISVFDAHLFHAKCHGDKVLFTVPTQNNTKVGKKVEKIDNIILTLKDGSKSLFAKVDNHGVFSEKDKEGELNPYKLPSQWTLSEEIEQGYTWFTLKGVKEISEEELNSYKSTNEREYPLLQSISGASCRIYVTEK</sequence>
<dbReference type="EMBL" id="UHFT01000001">
    <property type="protein sequence ID" value="SUN81095.1"/>
    <property type="molecule type" value="Genomic_DNA"/>
</dbReference>
<name>A0A380L6E2_9STRE</name>